<feature type="domain" description="Mga helix-turn-helix" evidence="1">
    <location>
        <begin position="69"/>
        <end position="147"/>
    </location>
</feature>
<dbReference type="OrthoDB" id="2185227at2"/>
<accession>A0A1L8QQI3</accession>
<dbReference type="STRING" id="328396.RU93_GL000587"/>
<keyword evidence="3" id="KW-1185">Reference proteome</keyword>
<evidence type="ECO:0000313" key="3">
    <source>
        <dbReference type="Proteomes" id="UP000182149"/>
    </source>
</evidence>
<reference evidence="2 3" key="1">
    <citation type="submission" date="2014-12" db="EMBL/GenBank/DDBJ databases">
        <title>Draft genome sequences of 29 type strains of Enterococci.</title>
        <authorList>
            <person name="Zhong Z."/>
            <person name="Sun Z."/>
            <person name="Liu W."/>
            <person name="Zhang W."/>
            <person name="Zhang H."/>
        </authorList>
    </citation>
    <scope>NUCLEOTIDE SEQUENCE [LARGE SCALE GENOMIC DNA]</scope>
    <source>
        <strain evidence="2 3">DSM 17690</strain>
    </source>
</reference>
<dbReference type="Pfam" id="PF05043">
    <property type="entry name" value="Mga"/>
    <property type="match status" value="1"/>
</dbReference>
<evidence type="ECO:0000259" key="1">
    <source>
        <dbReference type="Pfam" id="PF05043"/>
    </source>
</evidence>
<dbReference type="AlphaFoldDB" id="A0A1L8QQI3"/>
<name>A0A1L8QQI3_9ENTE</name>
<dbReference type="EMBL" id="JXKD01000013">
    <property type="protein sequence ID" value="OJG09772.1"/>
    <property type="molecule type" value="Genomic_DNA"/>
</dbReference>
<dbReference type="Proteomes" id="UP000182149">
    <property type="component" value="Unassembled WGS sequence"/>
</dbReference>
<protein>
    <recommendedName>
        <fullName evidence="1">Mga helix-turn-helix domain-containing protein</fullName>
    </recommendedName>
</protein>
<proteinExistence type="predicted"/>
<evidence type="ECO:0000313" key="2">
    <source>
        <dbReference type="EMBL" id="OJG09772.1"/>
    </source>
</evidence>
<dbReference type="InterPro" id="IPR007737">
    <property type="entry name" value="Mga_HTH"/>
</dbReference>
<gene>
    <name evidence="2" type="ORF">RU93_GL000587</name>
</gene>
<sequence length="255" mass="30116">MNMFSQLLTKQEQMIYQTLKNGSYPIDFFSKVTLSPFDQTIDEKLFPWLVESHNQRTSITMTLTHSPVQMLDCYATLLQKNPHLQLCWYLIQHPYSRLCELKESLYFSTSTIQRQSITLSTFLASYKLQLSYNHDPVIKGCEVQLRWLAWGLSLIFDPPFNWYDNNELYQRLKEVQQMRIQAGQTLNHCATKELMYLPELPYQISERGWEYLVKQILGLAVPTMSLTSSSIFHFFQNEGQFFQQYQQQILQSSSQ</sequence>
<comment type="caution">
    <text evidence="2">The sequence shown here is derived from an EMBL/GenBank/DDBJ whole genome shotgun (WGS) entry which is preliminary data.</text>
</comment>
<organism evidence="2 3">
    <name type="scientific">Enterococcus aquimarinus</name>
    <dbReference type="NCBI Taxonomy" id="328396"/>
    <lineage>
        <taxon>Bacteria</taxon>
        <taxon>Bacillati</taxon>
        <taxon>Bacillota</taxon>
        <taxon>Bacilli</taxon>
        <taxon>Lactobacillales</taxon>
        <taxon>Enterococcaceae</taxon>
        <taxon>Enterococcus</taxon>
    </lineage>
</organism>